<feature type="region of interest" description="Disordered" evidence="1">
    <location>
        <begin position="1"/>
        <end position="27"/>
    </location>
</feature>
<gene>
    <name evidence="2" type="ORF">HAX54_024516</name>
</gene>
<reference evidence="2 3" key="1">
    <citation type="journal article" date="2021" name="BMC Genomics">
        <title>Datura genome reveals duplications of psychoactive alkaloid biosynthetic genes and high mutation rate following tissue culture.</title>
        <authorList>
            <person name="Rajewski A."/>
            <person name="Carter-House D."/>
            <person name="Stajich J."/>
            <person name="Litt A."/>
        </authorList>
    </citation>
    <scope>NUCLEOTIDE SEQUENCE [LARGE SCALE GENOMIC DNA]</scope>
    <source>
        <strain evidence="2">AR-01</strain>
    </source>
</reference>
<evidence type="ECO:0000313" key="3">
    <source>
        <dbReference type="Proteomes" id="UP000823775"/>
    </source>
</evidence>
<evidence type="ECO:0000256" key="1">
    <source>
        <dbReference type="SAM" id="MobiDB-lite"/>
    </source>
</evidence>
<comment type="caution">
    <text evidence="2">The sequence shown here is derived from an EMBL/GenBank/DDBJ whole genome shotgun (WGS) entry which is preliminary data.</text>
</comment>
<feature type="region of interest" description="Disordered" evidence="1">
    <location>
        <begin position="39"/>
        <end position="151"/>
    </location>
</feature>
<sequence>MEDVIPTQDLPSHQISGNSTLQIGSNQPVKVFSNMLGSRTEDDEIRPSSGETGGQISSGVIGSADDGAPANWTAADQCHLGHHPIAHPYIQTTPHSTQPNATNLNSKEDSPREISGDGGAPVPKAGTQIWFDESMGNHSQAPEMQRAPFNS</sequence>
<feature type="compositionally biased region" description="Polar residues" evidence="1">
    <location>
        <begin position="9"/>
        <end position="27"/>
    </location>
</feature>
<keyword evidence="3" id="KW-1185">Reference proteome</keyword>
<feature type="compositionally biased region" description="Basic and acidic residues" evidence="1">
    <location>
        <begin position="106"/>
        <end position="115"/>
    </location>
</feature>
<dbReference type="EMBL" id="JACEIK010002989">
    <property type="protein sequence ID" value="MCD9639793.1"/>
    <property type="molecule type" value="Genomic_DNA"/>
</dbReference>
<feature type="compositionally biased region" description="Polar residues" evidence="1">
    <location>
        <begin position="90"/>
        <end position="105"/>
    </location>
</feature>
<accession>A0ABS8UY55</accession>
<proteinExistence type="predicted"/>
<name>A0ABS8UY55_DATST</name>
<evidence type="ECO:0000313" key="2">
    <source>
        <dbReference type="EMBL" id="MCD9639793.1"/>
    </source>
</evidence>
<organism evidence="2 3">
    <name type="scientific">Datura stramonium</name>
    <name type="common">Jimsonweed</name>
    <name type="synonym">Common thornapple</name>
    <dbReference type="NCBI Taxonomy" id="4076"/>
    <lineage>
        <taxon>Eukaryota</taxon>
        <taxon>Viridiplantae</taxon>
        <taxon>Streptophyta</taxon>
        <taxon>Embryophyta</taxon>
        <taxon>Tracheophyta</taxon>
        <taxon>Spermatophyta</taxon>
        <taxon>Magnoliopsida</taxon>
        <taxon>eudicotyledons</taxon>
        <taxon>Gunneridae</taxon>
        <taxon>Pentapetalae</taxon>
        <taxon>asterids</taxon>
        <taxon>lamiids</taxon>
        <taxon>Solanales</taxon>
        <taxon>Solanaceae</taxon>
        <taxon>Solanoideae</taxon>
        <taxon>Datureae</taxon>
        <taxon>Datura</taxon>
    </lineage>
</organism>
<feature type="compositionally biased region" description="Polar residues" evidence="1">
    <location>
        <begin position="136"/>
        <end position="151"/>
    </location>
</feature>
<dbReference type="Proteomes" id="UP000823775">
    <property type="component" value="Unassembled WGS sequence"/>
</dbReference>
<protein>
    <submittedName>
        <fullName evidence="2">Uncharacterized protein</fullName>
    </submittedName>
</protein>